<dbReference type="InterPro" id="IPR000639">
    <property type="entry name" value="Epox_hydrolase-like"/>
</dbReference>
<dbReference type="InterPro" id="IPR045889">
    <property type="entry name" value="MES/HNL"/>
</dbReference>
<dbReference type="InterPro" id="IPR000073">
    <property type="entry name" value="AB_hydrolase_1"/>
</dbReference>
<dbReference type="GO" id="GO:0080030">
    <property type="term" value="F:methyl indole-3-acetate esterase activity"/>
    <property type="evidence" value="ECO:0007669"/>
    <property type="project" value="TreeGrafter"/>
</dbReference>
<feature type="domain" description="AB hydrolase-1" evidence="1">
    <location>
        <begin position="4"/>
        <end position="237"/>
    </location>
</feature>
<accession>A0A160VBB9</accession>
<evidence type="ECO:0000313" key="2">
    <source>
        <dbReference type="EMBL" id="CUV03534.1"/>
    </source>
</evidence>
<dbReference type="PRINTS" id="PR00412">
    <property type="entry name" value="EPOXHYDRLASE"/>
</dbReference>
<sequence>MTTFVLVHGASHGSWCWDKVVPLLEAQGHDVVAVDLPGNTYGEFDIPPGQVTLDTYAQHACKVLDQQDEPVVLVGHSLGGLTITQTAEYRPDKIKTLVYLTALLLRSGEAMLPVSSRDPETVRAGLQRDSWAVSEDLSVAIYHENSLKPRFFSDCSDDDTAWAKSMLVPQPSGPLMDPMNTTEENFGRVPRVYIECLQDGALELAYQRDMQSNLPCGRTISMDTGHSPFLSAPRELVWHLVSV</sequence>
<evidence type="ECO:0000259" key="1">
    <source>
        <dbReference type="Pfam" id="PF12697"/>
    </source>
</evidence>
<reference evidence="2" key="1">
    <citation type="submission" date="2015-10" db="EMBL/GenBank/DDBJ databases">
        <authorList>
            <person name="Gilbert D.G."/>
        </authorList>
    </citation>
    <scope>NUCLEOTIDE SEQUENCE</scope>
</reference>
<dbReference type="EMBL" id="FAXA01000430">
    <property type="protein sequence ID" value="CUV03534.1"/>
    <property type="molecule type" value="Genomic_DNA"/>
</dbReference>
<organism evidence="2">
    <name type="scientific">hydrothermal vent metagenome</name>
    <dbReference type="NCBI Taxonomy" id="652676"/>
    <lineage>
        <taxon>unclassified sequences</taxon>
        <taxon>metagenomes</taxon>
        <taxon>ecological metagenomes</taxon>
    </lineage>
</organism>
<name>A0A160VBB9_9ZZZZ</name>
<gene>
    <name evidence="2" type="ORF">MGWOODY_Clf1706</name>
</gene>
<dbReference type="Gene3D" id="3.40.50.1820">
    <property type="entry name" value="alpha/beta hydrolase"/>
    <property type="match status" value="1"/>
</dbReference>
<dbReference type="AlphaFoldDB" id="A0A160VBB9"/>
<dbReference type="Pfam" id="PF12697">
    <property type="entry name" value="Abhydrolase_6"/>
    <property type="match status" value="1"/>
</dbReference>
<dbReference type="GO" id="GO:0080031">
    <property type="term" value="F:methyl salicylate esterase activity"/>
    <property type="evidence" value="ECO:0007669"/>
    <property type="project" value="TreeGrafter"/>
</dbReference>
<dbReference type="GO" id="GO:0009696">
    <property type="term" value="P:salicylic acid metabolic process"/>
    <property type="evidence" value="ECO:0007669"/>
    <property type="project" value="TreeGrafter"/>
</dbReference>
<protein>
    <submittedName>
        <fullName evidence="2">Salicylate esterase</fullName>
    </submittedName>
</protein>
<dbReference type="PANTHER" id="PTHR10992:SF1032">
    <property type="entry name" value="METHYLESTERASE 17"/>
    <property type="match status" value="1"/>
</dbReference>
<proteinExistence type="predicted"/>
<dbReference type="GO" id="GO:0080032">
    <property type="term" value="F:methyl jasmonate esterase activity"/>
    <property type="evidence" value="ECO:0007669"/>
    <property type="project" value="TreeGrafter"/>
</dbReference>
<dbReference type="PANTHER" id="PTHR10992">
    <property type="entry name" value="METHYLESTERASE FAMILY MEMBER"/>
    <property type="match status" value="1"/>
</dbReference>
<dbReference type="GO" id="GO:0009694">
    <property type="term" value="P:jasmonic acid metabolic process"/>
    <property type="evidence" value="ECO:0007669"/>
    <property type="project" value="TreeGrafter"/>
</dbReference>
<dbReference type="SUPFAM" id="SSF53474">
    <property type="entry name" value="alpha/beta-Hydrolases"/>
    <property type="match status" value="1"/>
</dbReference>
<dbReference type="InterPro" id="IPR029058">
    <property type="entry name" value="AB_hydrolase_fold"/>
</dbReference>